<evidence type="ECO:0000313" key="1">
    <source>
        <dbReference type="EnsemblPlants" id="OB06G26490.1"/>
    </source>
</evidence>
<proteinExistence type="predicted"/>
<organism evidence="1">
    <name type="scientific">Oryza brachyantha</name>
    <name type="common">malo sina</name>
    <dbReference type="NCBI Taxonomy" id="4533"/>
    <lineage>
        <taxon>Eukaryota</taxon>
        <taxon>Viridiplantae</taxon>
        <taxon>Streptophyta</taxon>
        <taxon>Embryophyta</taxon>
        <taxon>Tracheophyta</taxon>
        <taxon>Spermatophyta</taxon>
        <taxon>Magnoliopsida</taxon>
        <taxon>Liliopsida</taxon>
        <taxon>Poales</taxon>
        <taxon>Poaceae</taxon>
        <taxon>BOP clade</taxon>
        <taxon>Oryzoideae</taxon>
        <taxon>Oryzeae</taxon>
        <taxon>Oryzinae</taxon>
        <taxon>Oryza</taxon>
    </lineage>
</organism>
<reference evidence="1" key="2">
    <citation type="submission" date="2013-04" db="UniProtKB">
        <authorList>
            <consortium name="EnsemblPlants"/>
        </authorList>
    </citation>
    <scope>IDENTIFICATION</scope>
</reference>
<evidence type="ECO:0000313" key="2">
    <source>
        <dbReference type="Proteomes" id="UP000006038"/>
    </source>
</evidence>
<keyword evidence="2" id="KW-1185">Reference proteome</keyword>
<dbReference type="OMA" id="HHERLHV"/>
<name>J3MF55_ORYBR</name>
<sequence length="205" mass="22909">RRVVRRRAHHVVLRREGVGGLARRVERAVLEAVPERPQVRRRRQRQGHVVDGPLVVAVHEVLRVEQEDLPVGGRRRRLVGVLPRLDAVGEGLAALGVVPRRRHRGLAGGQPERRRRRRIAAVAEDGEGRQRLGVPPPDADGDPVARGFLVGLEEDGVALAGVEVDVVDDERLHVVAVGLHHRHLVLQNFTISTLFQLQTYFLQSY</sequence>
<dbReference type="AlphaFoldDB" id="J3MF55"/>
<reference evidence="1" key="1">
    <citation type="journal article" date="2013" name="Nat. Commun.">
        <title>Whole-genome sequencing of Oryza brachyantha reveals mechanisms underlying Oryza genome evolution.</title>
        <authorList>
            <person name="Chen J."/>
            <person name="Huang Q."/>
            <person name="Gao D."/>
            <person name="Wang J."/>
            <person name="Lang Y."/>
            <person name="Liu T."/>
            <person name="Li B."/>
            <person name="Bai Z."/>
            <person name="Luis Goicoechea J."/>
            <person name="Liang C."/>
            <person name="Chen C."/>
            <person name="Zhang W."/>
            <person name="Sun S."/>
            <person name="Liao Y."/>
            <person name="Zhang X."/>
            <person name="Yang L."/>
            <person name="Song C."/>
            <person name="Wang M."/>
            <person name="Shi J."/>
            <person name="Liu G."/>
            <person name="Liu J."/>
            <person name="Zhou H."/>
            <person name="Zhou W."/>
            <person name="Yu Q."/>
            <person name="An N."/>
            <person name="Chen Y."/>
            <person name="Cai Q."/>
            <person name="Wang B."/>
            <person name="Liu B."/>
            <person name="Min J."/>
            <person name="Huang Y."/>
            <person name="Wu H."/>
            <person name="Li Z."/>
            <person name="Zhang Y."/>
            <person name="Yin Y."/>
            <person name="Song W."/>
            <person name="Jiang J."/>
            <person name="Jackson S.A."/>
            <person name="Wing R.A."/>
            <person name="Wang J."/>
            <person name="Chen M."/>
        </authorList>
    </citation>
    <scope>NUCLEOTIDE SEQUENCE [LARGE SCALE GENOMIC DNA]</scope>
    <source>
        <strain evidence="1">cv. IRGC 101232</strain>
    </source>
</reference>
<dbReference type="Gramene" id="OB06G26490.1">
    <property type="protein sequence ID" value="OB06G26490.1"/>
    <property type="gene ID" value="OB06G26490"/>
</dbReference>
<dbReference type="Proteomes" id="UP000006038">
    <property type="component" value="Chromosome 6"/>
</dbReference>
<dbReference type="EnsemblPlants" id="OB06G26490.1">
    <property type="protein sequence ID" value="OB06G26490.1"/>
    <property type="gene ID" value="OB06G26490"/>
</dbReference>
<dbReference type="HOGENOM" id="CLU_1340572_0_0_1"/>
<protein>
    <submittedName>
        <fullName evidence="1">Uncharacterized protein</fullName>
    </submittedName>
</protein>
<accession>J3MF55</accession>